<keyword evidence="1 3" id="KW-0807">Transducer</keyword>
<evidence type="ECO:0008006" key="9">
    <source>
        <dbReference type="Google" id="ProtNLM"/>
    </source>
</evidence>
<accession>A0A267MGY8</accession>
<dbReference type="Pfam" id="PF00015">
    <property type="entry name" value="MCPsignal"/>
    <property type="match status" value="1"/>
</dbReference>
<keyword evidence="4" id="KW-0472">Membrane</keyword>
<keyword evidence="4" id="KW-0812">Transmembrane</keyword>
<evidence type="ECO:0000259" key="6">
    <source>
        <dbReference type="PROSITE" id="PS50885"/>
    </source>
</evidence>
<dbReference type="PROSITE" id="PS50111">
    <property type="entry name" value="CHEMOTAXIS_TRANSDUC_2"/>
    <property type="match status" value="1"/>
</dbReference>
<dbReference type="SMART" id="SM00283">
    <property type="entry name" value="MA"/>
    <property type="match status" value="1"/>
</dbReference>
<protein>
    <recommendedName>
        <fullName evidence="9">Methyl-accepting chemotaxis protein</fullName>
    </recommendedName>
</protein>
<dbReference type="PROSITE" id="PS50885">
    <property type="entry name" value="HAMP"/>
    <property type="match status" value="1"/>
</dbReference>
<gene>
    <name evidence="7" type="ORF">CCE28_17100</name>
</gene>
<feature type="domain" description="Methyl-accepting transducer" evidence="5">
    <location>
        <begin position="285"/>
        <end position="521"/>
    </location>
</feature>
<dbReference type="GO" id="GO:0007165">
    <property type="term" value="P:signal transduction"/>
    <property type="evidence" value="ECO:0007669"/>
    <property type="project" value="UniProtKB-KW"/>
</dbReference>
<evidence type="ECO:0000313" key="7">
    <source>
        <dbReference type="EMBL" id="PAB58053.1"/>
    </source>
</evidence>
<evidence type="ECO:0000313" key="8">
    <source>
        <dbReference type="Proteomes" id="UP000216024"/>
    </source>
</evidence>
<dbReference type="EMBL" id="NIBG01000020">
    <property type="protein sequence ID" value="PAB58053.1"/>
    <property type="molecule type" value="Genomic_DNA"/>
</dbReference>
<dbReference type="InterPro" id="IPR003660">
    <property type="entry name" value="HAMP_dom"/>
</dbReference>
<dbReference type="RefSeq" id="WP_095134946.1">
    <property type="nucleotide sequence ID" value="NZ_NIBG01000020.1"/>
</dbReference>
<dbReference type="GO" id="GO:0004888">
    <property type="term" value="F:transmembrane signaling receptor activity"/>
    <property type="evidence" value="ECO:0007669"/>
    <property type="project" value="InterPro"/>
</dbReference>
<name>A0A267MGY8_9FIRM</name>
<feature type="domain" description="HAMP" evidence="6">
    <location>
        <begin position="213"/>
        <end position="266"/>
    </location>
</feature>
<dbReference type="AlphaFoldDB" id="A0A267MGY8"/>
<dbReference type="SUPFAM" id="SSF58104">
    <property type="entry name" value="Methyl-accepting chemotaxis protein (MCP) signaling domain"/>
    <property type="match status" value="1"/>
</dbReference>
<dbReference type="Pfam" id="PF00672">
    <property type="entry name" value="HAMP"/>
    <property type="match status" value="1"/>
</dbReference>
<dbReference type="InterPro" id="IPR029151">
    <property type="entry name" value="Sensor-like_sf"/>
</dbReference>
<dbReference type="Gene3D" id="1.10.287.950">
    <property type="entry name" value="Methyl-accepting chemotaxis protein"/>
    <property type="match status" value="1"/>
</dbReference>
<dbReference type="FunFam" id="1.10.287.950:FF:000001">
    <property type="entry name" value="Methyl-accepting chemotaxis sensory transducer"/>
    <property type="match status" value="1"/>
</dbReference>
<feature type="transmembrane region" description="Helical" evidence="4">
    <location>
        <begin position="193"/>
        <end position="212"/>
    </location>
</feature>
<dbReference type="Gene3D" id="6.10.340.10">
    <property type="match status" value="1"/>
</dbReference>
<dbReference type="SUPFAM" id="SSF103190">
    <property type="entry name" value="Sensory domain-like"/>
    <property type="match status" value="1"/>
</dbReference>
<dbReference type="SMART" id="SM00304">
    <property type="entry name" value="HAMP"/>
    <property type="match status" value="1"/>
</dbReference>
<dbReference type="InterPro" id="IPR004090">
    <property type="entry name" value="Chemotax_Me-accpt_rcpt"/>
</dbReference>
<dbReference type="CDD" id="cd11386">
    <property type="entry name" value="MCP_signal"/>
    <property type="match status" value="1"/>
</dbReference>
<evidence type="ECO:0000256" key="4">
    <source>
        <dbReference type="SAM" id="Phobius"/>
    </source>
</evidence>
<dbReference type="CDD" id="cd06225">
    <property type="entry name" value="HAMP"/>
    <property type="match status" value="1"/>
</dbReference>
<organism evidence="7 8">
    <name type="scientific">Anaeromicrobium sediminis</name>
    <dbReference type="NCBI Taxonomy" id="1478221"/>
    <lineage>
        <taxon>Bacteria</taxon>
        <taxon>Bacillati</taxon>
        <taxon>Bacillota</taxon>
        <taxon>Clostridia</taxon>
        <taxon>Peptostreptococcales</taxon>
        <taxon>Thermotaleaceae</taxon>
        <taxon>Anaeromicrobium</taxon>
    </lineage>
</organism>
<feature type="transmembrane region" description="Helical" evidence="4">
    <location>
        <begin position="12"/>
        <end position="34"/>
    </location>
</feature>
<dbReference type="PANTHER" id="PTHR32089:SF112">
    <property type="entry name" value="LYSOZYME-LIKE PROTEIN-RELATED"/>
    <property type="match status" value="1"/>
</dbReference>
<reference evidence="7 8" key="1">
    <citation type="submission" date="2017-06" db="EMBL/GenBank/DDBJ databases">
        <title>Draft genome sequence of anaerobic fermentative bacterium Anaeromicrobium sediminis DY2726D isolated from West Pacific Ocean sediments.</title>
        <authorList>
            <person name="Zeng X."/>
        </authorList>
    </citation>
    <scope>NUCLEOTIDE SEQUENCE [LARGE SCALE GENOMIC DNA]</scope>
    <source>
        <strain evidence="7 8">DY2726D</strain>
    </source>
</reference>
<dbReference type="OrthoDB" id="9762005at2"/>
<dbReference type="GO" id="GO:0016020">
    <property type="term" value="C:membrane"/>
    <property type="evidence" value="ECO:0007669"/>
    <property type="project" value="InterPro"/>
</dbReference>
<keyword evidence="4" id="KW-1133">Transmembrane helix</keyword>
<comment type="caution">
    <text evidence="7">The sequence shown here is derived from an EMBL/GenBank/DDBJ whole genome shotgun (WGS) entry which is preliminary data.</text>
</comment>
<comment type="similarity">
    <text evidence="2">Belongs to the methyl-accepting chemotaxis (MCP) protein family.</text>
</comment>
<evidence type="ECO:0000256" key="2">
    <source>
        <dbReference type="ARBA" id="ARBA00029447"/>
    </source>
</evidence>
<evidence type="ECO:0000256" key="1">
    <source>
        <dbReference type="ARBA" id="ARBA00023224"/>
    </source>
</evidence>
<dbReference type="PRINTS" id="PR00260">
    <property type="entry name" value="CHEMTRNSDUCR"/>
</dbReference>
<dbReference type="InterPro" id="IPR004089">
    <property type="entry name" value="MCPsignal_dom"/>
</dbReference>
<evidence type="ECO:0000256" key="3">
    <source>
        <dbReference type="PROSITE-ProRule" id="PRU00284"/>
    </source>
</evidence>
<evidence type="ECO:0000259" key="5">
    <source>
        <dbReference type="PROSITE" id="PS50111"/>
    </source>
</evidence>
<dbReference type="PANTHER" id="PTHR32089">
    <property type="entry name" value="METHYL-ACCEPTING CHEMOTAXIS PROTEIN MCPB"/>
    <property type="match status" value="1"/>
</dbReference>
<dbReference type="GO" id="GO:0006935">
    <property type="term" value="P:chemotaxis"/>
    <property type="evidence" value="ECO:0007669"/>
    <property type="project" value="InterPro"/>
</dbReference>
<keyword evidence="8" id="KW-1185">Reference proteome</keyword>
<proteinExistence type="inferred from homology"/>
<sequence length="571" mass="62512">MEKIPYRERLGFKITLSFLIIIILTAGSLLGIVYHQNYKLLVHNVGNNALKIAQVASEKIDVEEFKKLKTVDDMEKASYKKMQEDLNYIRNIGGAKYLHTIRVNENGEYVYVVDSDVEQETEIGEEAEFYSEYEYVMKGNPYIDDVIWIDQYGILISSQYPIKDENGAVVGFVGVDYDVETEYHAFHKMKQNIIIMALGLLILTSILGVILLKKVTKPIETIAKVANKVANYDLTVENINIKSKDEIGQLAEAFNRMVENLRQLINHITSTSENLGAFSQQVAASTQQSNSMADQVAQTMDQLAKNAIEEATSIEQATKTINEMAASMQQIAENAQTTNVAGKNAEEAGENGKQAVDKSIQTMAQVQMFMKEAVGSTETLGKNSKEIGNIVQIITSIADQTNLLALNAAIEAARAGDSGRGFAVVAEEVRKLAEESSNAASQITKLIDNVQKGTGSTADLIKKGSKVVEEGSIAVMDTGRAFDEIHTAINQITTDIEEISAATGQMSTGSEQIVTAMDNIANLTQEGATGTQQASAATQEQMATIEEITSSAQNLAYMADDLQKQVYQFKL</sequence>
<dbReference type="Proteomes" id="UP000216024">
    <property type="component" value="Unassembled WGS sequence"/>
</dbReference>